<sequence>MPKYLAVLGKPRYLGIFSLDDPTFSLLKGDRVMVSSPRGEETAVVLGTISEEKEEELRSMRSNQDMGDGVRSEPLIMDLEFVSTLREEELEEIDRLSMENDGALKSARVILEAHQLPMKIIDAEYLPNKKKLFFYFTSEQRVDFRALVKDLAKEFRTRIELRQVGVRDEAKIIRGLAPCGRPCCCSYWLHQFAPICIKMVKEQNLALNPTKISGLCGRLMCCMSYEHKTYRELWEDLPNPGSKIKTPAGNYVVLGVDLGSSSVRCSLPGGGEILVPVRFFEQFKDAVTRGEVWEAPDLPEEASIETGTSGVLFAEPEVELSVDDAEQMNAAGELMGRSDGAEGPSKKRRRRRKPKGGRDKSSQEGDASAGVADADLSRLSSGEGDLSDVETMGRSKTGSKRRKWKDRRNKNRSERDKEGNSVDRLSQEGI</sequence>
<evidence type="ECO:0000313" key="4">
    <source>
        <dbReference type="Proteomes" id="UP000005730"/>
    </source>
</evidence>
<organism evidence="3 4">
    <name type="scientific">Thermanaerovibrio velox DSM 12556</name>
    <dbReference type="NCBI Taxonomy" id="926567"/>
    <lineage>
        <taxon>Bacteria</taxon>
        <taxon>Thermotogati</taxon>
        <taxon>Synergistota</taxon>
        <taxon>Synergistia</taxon>
        <taxon>Synergistales</taxon>
        <taxon>Synergistaceae</taxon>
        <taxon>Thermanaerovibrio</taxon>
    </lineage>
</organism>
<dbReference type="InterPro" id="IPR007557">
    <property type="entry name" value="PSP1_C"/>
</dbReference>
<dbReference type="STRING" id="926567.TheveDRAFT_0782"/>
<accession>H0URJ2</accession>
<name>H0URJ2_9BACT</name>
<protein>
    <submittedName>
        <fullName evidence="3">Putative PSP1-like protein</fullName>
    </submittedName>
</protein>
<proteinExistence type="predicted"/>
<evidence type="ECO:0000256" key="1">
    <source>
        <dbReference type="SAM" id="MobiDB-lite"/>
    </source>
</evidence>
<keyword evidence="4" id="KW-1185">Reference proteome</keyword>
<feature type="compositionally biased region" description="Basic and acidic residues" evidence="1">
    <location>
        <begin position="411"/>
        <end position="421"/>
    </location>
</feature>
<dbReference type="Proteomes" id="UP000005730">
    <property type="component" value="Chromosome"/>
</dbReference>
<evidence type="ECO:0000259" key="2">
    <source>
        <dbReference type="PROSITE" id="PS51411"/>
    </source>
</evidence>
<feature type="compositionally biased region" description="Basic residues" evidence="1">
    <location>
        <begin position="397"/>
        <end position="410"/>
    </location>
</feature>
<feature type="compositionally biased region" description="Basic residues" evidence="1">
    <location>
        <begin position="346"/>
        <end position="355"/>
    </location>
</feature>
<feature type="region of interest" description="Disordered" evidence="1">
    <location>
        <begin position="331"/>
        <end position="430"/>
    </location>
</feature>
<feature type="domain" description="PSP1 C-terminal" evidence="2">
    <location>
        <begin position="79"/>
        <end position="164"/>
    </location>
</feature>
<dbReference type="PANTHER" id="PTHR43830">
    <property type="entry name" value="PROTEIN PSP1"/>
    <property type="match status" value="1"/>
</dbReference>
<evidence type="ECO:0000313" key="3">
    <source>
        <dbReference type="EMBL" id="EHM09931.1"/>
    </source>
</evidence>
<gene>
    <name evidence="3" type="ORF">TheveDRAFT_0782</name>
</gene>
<dbReference type="PANTHER" id="PTHR43830:SF3">
    <property type="entry name" value="PROTEIN PSP1"/>
    <property type="match status" value="1"/>
</dbReference>
<dbReference type="EMBL" id="CM001377">
    <property type="protein sequence ID" value="EHM09931.1"/>
    <property type="molecule type" value="Genomic_DNA"/>
</dbReference>
<dbReference type="InterPro" id="IPR047767">
    <property type="entry name" value="PSP1-like"/>
</dbReference>
<dbReference type="HOGENOM" id="CLU_033149_2_1_0"/>
<reference evidence="3 4" key="1">
    <citation type="submission" date="2011-10" db="EMBL/GenBank/DDBJ databases">
        <title>The Noncontiguous Finished genome of Thermanaerovibrio velox DSM 12556.</title>
        <authorList>
            <consortium name="US DOE Joint Genome Institute (JGI-PGF)"/>
            <person name="Lucas S."/>
            <person name="Copeland A."/>
            <person name="Lapidus A."/>
            <person name="Glavina del Rio T."/>
            <person name="Dalin E."/>
            <person name="Tice H."/>
            <person name="Bruce D."/>
            <person name="Goodwin L."/>
            <person name="Pitluck S."/>
            <person name="Peters L."/>
            <person name="Mikhailova N."/>
            <person name="Teshima H."/>
            <person name="Kyrpides N."/>
            <person name="Mavromatis K."/>
            <person name="Ivanova N."/>
            <person name="Markowitz V."/>
            <person name="Cheng J.-F."/>
            <person name="Hugenholtz P."/>
            <person name="Woyke T."/>
            <person name="Wu D."/>
            <person name="Spring S."/>
            <person name="Brambilla E.-M."/>
            <person name="Klenk H.-P."/>
            <person name="Eisen J.A."/>
        </authorList>
    </citation>
    <scope>NUCLEOTIDE SEQUENCE [LARGE SCALE GENOMIC DNA]</scope>
    <source>
        <strain evidence="3 4">DSM 12556</strain>
    </source>
</reference>
<dbReference type="AlphaFoldDB" id="H0URJ2"/>
<dbReference type="RefSeq" id="WP_006583425.1">
    <property type="nucleotide sequence ID" value="NZ_CM001377.1"/>
</dbReference>
<dbReference type="eggNOG" id="COG1774">
    <property type="taxonomic scope" value="Bacteria"/>
</dbReference>
<dbReference type="NCBIfam" id="NF041131">
    <property type="entry name" value="RicT_YaaT_fam"/>
    <property type="match status" value="1"/>
</dbReference>
<dbReference type="Pfam" id="PF04468">
    <property type="entry name" value="PSP1"/>
    <property type="match status" value="1"/>
</dbReference>
<dbReference type="GO" id="GO:0005737">
    <property type="term" value="C:cytoplasm"/>
    <property type="evidence" value="ECO:0007669"/>
    <property type="project" value="TreeGrafter"/>
</dbReference>
<dbReference type="PROSITE" id="PS51411">
    <property type="entry name" value="PSP1_C"/>
    <property type="match status" value="1"/>
</dbReference>